<dbReference type="FunFam" id="1.25.40.10:FF:000221">
    <property type="entry name" value="Mitochondrial import receptor subunit TOM34"/>
    <property type="match status" value="1"/>
</dbReference>
<organism evidence="8 9">
    <name type="scientific">Gallus gallus</name>
    <name type="common">Chicken</name>
    <dbReference type="NCBI Taxonomy" id="9031"/>
    <lineage>
        <taxon>Eukaryota</taxon>
        <taxon>Metazoa</taxon>
        <taxon>Chordata</taxon>
        <taxon>Craniata</taxon>
        <taxon>Vertebrata</taxon>
        <taxon>Euteleostomi</taxon>
        <taxon>Archelosauria</taxon>
        <taxon>Archosauria</taxon>
        <taxon>Dinosauria</taxon>
        <taxon>Saurischia</taxon>
        <taxon>Theropoda</taxon>
        <taxon>Coelurosauria</taxon>
        <taxon>Aves</taxon>
        <taxon>Neognathae</taxon>
        <taxon>Galloanserae</taxon>
        <taxon>Galliformes</taxon>
        <taxon>Phasianidae</taxon>
        <taxon>Phasianinae</taxon>
        <taxon>Gallus</taxon>
    </lineage>
</organism>
<feature type="repeat" description="TPR" evidence="5">
    <location>
        <begin position="575"/>
        <end position="608"/>
    </location>
</feature>
<dbReference type="InterPro" id="IPR025986">
    <property type="entry name" value="RPAP3-like_C"/>
</dbReference>
<dbReference type="GO" id="GO:0005737">
    <property type="term" value="C:cytoplasm"/>
    <property type="evidence" value="ECO:0007669"/>
    <property type="project" value="UniProtKB-SubCell"/>
</dbReference>
<keyword evidence="10" id="KW-1267">Proteomics identification</keyword>
<dbReference type="PANTHER" id="PTHR45984">
    <property type="entry name" value="RNA (RNA) POLYMERASE II ASSOCIATED PROTEIN HOMOLOG"/>
    <property type="match status" value="1"/>
</dbReference>
<gene>
    <name evidence="8" type="primary">SPAG1</name>
</gene>
<evidence type="ECO:0000256" key="3">
    <source>
        <dbReference type="ARBA" id="ARBA00022737"/>
    </source>
</evidence>
<evidence type="ECO:0000259" key="7">
    <source>
        <dbReference type="Pfam" id="PF13877"/>
    </source>
</evidence>
<keyword evidence="2" id="KW-0963">Cytoplasm</keyword>
<evidence type="ECO:0000256" key="1">
    <source>
        <dbReference type="ARBA" id="ARBA00004496"/>
    </source>
</evidence>
<dbReference type="PROSITE" id="PS50005">
    <property type="entry name" value="TPR"/>
    <property type="match status" value="2"/>
</dbReference>
<evidence type="ECO:0000313" key="8">
    <source>
        <dbReference type="Ensembl" id="ENSGALP00010014707.1"/>
    </source>
</evidence>
<dbReference type="PANTHER" id="PTHR45984:SF3">
    <property type="entry name" value="SPERM-ASSOCIATED ANTIGEN 1"/>
    <property type="match status" value="1"/>
</dbReference>
<dbReference type="Pfam" id="PF13432">
    <property type="entry name" value="TPR_16"/>
    <property type="match status" value="1"/>
</dbReference>
<reference evidence="8" key="3">
    <citation type="submission" date="2025-09" db="UniProtKB">
        <authorList>
            <consortium name="Ensembl"/>
        </authorList>
    </citation>
    <scope>IDENTIFICATION</scope>
    <source>
        <strain evidence="8">broiler</strain>
    </source>
</reference>
<feature type="domain" description="RNA-polymerase II-associated protein 3-like C-terminal" evidence="7">
    <location>
        <begin position="756"/>
        <end position="847"/>
    </location>
</feature>
<dbReference type="SMART" id="SM00028">
    <property type="entry name" value="TPR"/>
    <property type="match status" value="8"/>
</dbReference>
<dbReference type="Proteomes" id="UP000000539">
    <property type="component" value="Chromosome 2"/>
</dbReference>
<reference evidence="8" key="1">
    <citation type="submission" date="2020-11" db="EMBL/GenBank/DDBJ databases">
        <title>Gallus gallus (Chicken) genome, bGalGal1, GRCg7b, maternal haplotype autosomes + Z &amp; W.</title>
        <authorList>
            <person name="Warren W."/>
            <person name="Formenti G."/>
            <person name="Fedrigo O."/>
            <person name="Haase B."/>
            <person name="Mountcastle J."/>
            <person name="Balacco J."/>
            <person name="Tracey A."/>
            <person name="Schneider V."/>
            <person name="Okimoto R."/>
            <person name="Cheng H."/>
            <person name="Hawken R."/>
            <person name="Howe K."/>
            <person name="Jarvis E.D."/>
        </authorList>
    </citation>
    <scope>NUCLEOTIDE SEQUENCE [LARGE SCALE GENOMIC DNA]</scope>
    <source>
        <strain evidence="8">Broiler</strain>
    </source>
</reference>
<dbReference type="Gene3D" id="1.25.40.10">
    <property type="entry name" value="Tetratricopeptide repeat domain"/>
    <property type="match status" value="3"/>
</dbReference>
<protein>
    <submittedName>
        <fullName evidence="8">Sperm associated antigen 1</fullName>
    </submittedName>
</protein>
<evidence type="ECO:0007829" key="10">
    <source>
        <dbReference type="PeptideAtlas" id="A0A8V0Y8H8"/>
    </source>
</evidence>
<proteinExistence type="evidence at protein level"/>
<evidence type="ECO:0000256" key="2">
    <source>
        <dbReference type="ARBA" id="ARBA00022490"/>
    </source>
</evidence>
<dbReference type="OrthoDB" id="2942533at2759"/>
<evidence type="ECO:0000313" key="9">
    <source>
        <dbReference type="Proteomes" id="UP000000539"/>
    </source>
</evidence>
<feature type="compositionally biased region" description="Low complexity" evidence="6">
    <location>
        <begin position="368"/>
        <end position="384"/>
    </location>
</feature>
<name>A0A8V0Y8H8_CHICK</name>
<feature type="compositionally biased region" description="Polar residues" evidence="6">
    <location>
        <begin position="353"/>
        <end position="367"/>
    </location>
</feature>
<comment type="subcellular location">
    <subcellularLocation>
        <location evidence="1">Cytoplasm</location>
    </subcellularLocation>
</comment>
<keyword evidence="4 5" id="KW-0802">TPR repeat</keyword>
<dbReference type="InterPro" id="IPR019734">
    <property type="entry name" value="TPR_rpt"/>
</dbReference>
<evidence type="ECO:0000256" key="5">
    <source>
        <dbReference type="PROSITE-ProRule" id="PRU00339"/>
    </source>
</evidence>
<dbReference type="InterPro" id="IPR011990">
    <property type="entry name" value="TPR-like_helical_dom_sf"/>
</dbReference>
<dbReference type="AlphaFoldDB" id="A0A8V0Y8H8"/>
<evidence type="ECO:0000256" key="6">
    <source>
        <dbReference type="SAM" id="MobiDB-lite"/>
    </source>
</evidence>
<feature type="region of interest" description="Disordered" evidence="6">
    <location>
        <begin position="174"/>
        <end position="199"/>
    </location>
</feature>
<sequence length="879" mass="98825">MGDESIMYSLDQGTTKTYQIPIGHLDYKFIEKCTDVQHLEKILRVLRSGEEGCYPDLTLFCEKRIEHLAPGSRVLRKDKPAATAADFTAEEWETINGELMSWVAEMNEDDNKPEFLKTGTLHEGQDNLPPIRCSSSCLPAFQNEKFQNKQRNKKNIPRDYSEWDKFDVEKECSKIDESSEENNSKARFVSRPPPPLIEKQVNTTGMTKKEKIFIATREKEKGNEAFASGDYVEAVTYYARSISILPTAAAYNNKAQAEIKLQDWDSALQDCEKVLDMEPSNVKEIVLPVRGEAALGKAEMGNAQRKFHSKGGGSKLEDRGTQKQKESTESGLKKGTEEKKSQKTDHEGEANGYLNSNQTSESPEAGQSSRSHGAGSLSAGAAHSTSLPPAAAKLKSEGNELFKSGQFGEAVPKYSEAIEYVISVGERSPDDLSILYSNRAACYLKGGNCSDCVQDCNRALELQPFSLKPLLRRAMAYESMERYRQAYVDYKTVLQIDSSIQAANDSVNRITKTLIDQDGSSWREKLPPIPVVPIAAQLNRWDGGNFTSEVKPKSPTDINKEEQLQMNREKGEEKFRTLKNEGNDFVKKGKYDEAVNKYSECLKLNTKDCTIYTNRALCYLKLHKYEEAKQDCDHVLQIEDCNIKAFYRRALAYKGLQIYQASVDDLKKVLLIDPNVLEAKKELEEITQLLSLGGVAVADCQQKQRKKITIQEVTDEQEEGQLETAEDVVADNLSSKEAVQKCVPSRTCEKLTISEPSNAYDFGQIVNAVNASKDQSACADLLTITDPKKLPVLLSNKLEGEIFLIFIQSLAHYILGKDPGLVYQHLFYLSKAERFKVVLALLSKNEKEQVQRLFDLLTENQNHQYSLEELDSLKKVYEL</sequence>
<feature type="repeat" description="TPR" evidence="5">
    <location>
        <begin position="248"/>
        <end position="281"/>
    </location>
</feature>
<feature type="compositionally biased region" description="Basic and acidic residues" evidence="6">
    <location>
        <begin position="315"/>
        <end position="349"/>
    </location>
</feature>
<dbReference type="Pfam" id="PF13181">
    <property type="entry name" value="TPR_8"/>
    <property type="match status" value="1"/>
</dbReference>
<dbReference type="InterPro" id="IPR051982">
    <property type="entry name" value="CiliaryAsmbly_MitoImport"/>
</dbReference>
<dbReference type="GeneTree" id="ENSGT00940000154697"/>
<dbReference type="Pfam" id="PF13414">
    <property type="entry name" value="TPR_11"/>
    <property type="match status" value="1"/>
</dbReference>
<dbReference type="Pfam" id="PF13877">
    <property type="entry name" value="RPAP3_C"/>
    <property type="match status" value="1"/>
</dbReference>
<accession>A0A8V0Y8H8</accession>
<keyword evidence="9" id="KW-1185">Reference proteome</keyword>
<dbReference type="SUPFAM" id="SSF48452">
    <property type="entry name" value="TPR-like"/>
    <property type="match status" value="3"/>
</dbReference>
<reference evidence="8" key="2">
    <citation type="submission" date="2025-08" db="UniProtKB">
        <authorList>
            <consortium name="Ensembl"/>
        </authorList>
    </citation>
    <scope>IDENTIFICATION</scope>
    <source>
        <strain evidence="8">broiler</strain>
    </source>
</reference>
<feature type="region of interest" description="Disordered" evidence="6">
    <location>
        <begin position="298"/>
        <end position="384"/>
    </location>
</feature>
<dbReference type="Ensembl" id="ENSGALT00010026067.1">
    <property type="protein sequence ID" value="ENSGALP00010014707.1"/>
    <property type="gene ID" value="ENSGALG00010010894.1"/>
</dbReference>
<evidence type="ECO:0000256" key="4">
    <source>
        <dbReference type="ARBA" id="ARBA00022803"/>
    </source>
</evidence>
<keyword evidence="3" id="KW-0677">Repeat</keyword>